<sequence>MTKTFLSTAALGAAMMTSSFGGEVDALDASLINEKKSFWDRFTFGSYGEIHARFIEKGDFNGTDIDPHRIVLFADFQITDNLKLVTETELEHALRKNAGSSSFTSTGVELKLEQAYLEYAASETFTAKGGLILTPVGIINEVHEPTTFYGVERPNVEKNVIPTTWTVLGLGFTNNVGSDWQFDALFHGGNDTKGGTIRGGRSSYGIDLFKVNSEGNRFNQNNSSFAVTGRAKYSGIKNLNLGGSLQYQSDMDSTTTGSQAGTLGEAHAIYTCGGFQFIALGTAWNISDVRSEADSQWGYYLEPSYAWDTPIGKVGVFGRFSQLKYAKLSGSSSATESTEYNLGGNYWINENLVVKADYLNEDFKNKDTQKSLNFGFGWYY</sequence>
<keyword evidence="3" id="KW-1185">Reference proteome</keyword>
<dbReference type="InterPro" id="IPR023614">
    <property type="entry name" value="Porin_dom_sf"/>
</dbReference>
<accession>A0ABW4Z6L2</accession>
<dbReference type="EMBL" id="JBHUJB010000009">
    <property type="protein sequence ID" value="MFD2157554.1"/>
    <property type="molecule type" value="Genomic_DNA"/>
</dbReference>
<evidence type="ECO:0008006" key="4">
    <source>
        <dbReference type="Google" id="ProtNLM"/>
    </source>
</evidence>
<keyword evidence="1" id="KW-0732">Signal</keyword>
<reference evidence="3" key="1">
    <citation type="journal article" date="2019" name="Int. J. Syst. Evol. Microbiol.">
        <title>The Global Catalogue of Microorganisms (GCM) 10K type strain sequencing project: providing services to taxonomists for standard genome sequencing and annotation.</title>
        <authorList>
            <consortium name="The Broad Institute Genomics Platform"/>
            <consortium name="The Broad Institute Genome Sequencing Center for Infectious Disease"/>
            <person name="Wu L."/>
            <person name="Ma J."/>
        </authorList>
    </citation>
    <scope>NUCLEOTIDE SEQUENCE [LARGE SCALE GENOMIC DNA]</scope>
    <source>
        <strain evidence="3">CCUG 57942</strain>
    </source>
</reference>
<dbReference type="SUPFAM" id="SSF56935">
    <property type="entry name" value="Porins"/>
    <property type="match status" value="1"/>
</dbReference>
<evidence type="ECO:0000313" key="2">
    <source>
        <dbReference type="EMBL" id="MFD2157554.1"/>
    </source>
</evidence>
<feature type="chain" id="PRO_5046204676" description="Porin" evidence="1">
    <location>
        <begin position="22"/>
        <end position="380"/>
    </location>
</feature>
<proteinExistence type="predicted"/>
<evidence type="ECO:0000313" key="3">
    <source>
        <dbReference type="Proteomes" id="UP001597389"/>
    </source>
</evidence>
<gene>
    <name evidence="2" type="ORF">ACFSW8_01435</name>
</gene>
<dbReference type="Proteomes" id="UP001597389">
    <property type="component" value="Unassembled WGS sequence"/>
</dbReference>
<feature type="signal peptide" evidence="1">
    <location>
        <begin position="1"/>
        <end position="21"/>
    </location>
</feature>
<protein>
    <recommendedName>
        <fullName evidence="4">Porin</fullName>
    </recommendedName>
</protein>
<evidence type="ECO:0000256" key="1">
    <source>
        <dbReference type="SAM" id="SignalP"/>
    </source>
</evidence>
<dbReference type="RefSeq" id="WP_377090024.1">
    <property type="nucleotide sequence ID" value="NZ_JBHSJL010000014.1"/>
</dbReference>
<dbReference type="Gene3D" id="2.40.160.10">
    <property type="entry name" value="Porin"/>
    <property type="match status" value="1"/>
</dbReference>
<name>A0ABW4Z6L2_9BACT</name>
<comment type="caution">
    <text evidence="2">The sequence shown here is derived from an EMBL/GenBank/DDBJ whole genome shotgun (WGS) entry which is preliminary data.</text>
</comment>
<organism evidence="2 3">
    <name type="scientific">Rubritalea tangerina</name>
    <dbReference type="NCBI Taxonomy" id="430798"/>
    <lineage>
        <taxon>Bacteria</taxon>
        <taxon>Pseudomonadati</taxon>
        <taxon>Verrucomicrobiota</taxon>
        <taxon>Verrucomicrobiia</taxon>
        <taxon>Verrucomicrobiales</taxon>
        <taxon>Rubritaleaceae</taxon>
        <taxon>Rubritalea</taxon>
    </lineage>
</organism>